<dbReference type="EMBL" id="GBIH01001213">
    <property type="protein sequence ID" value="JAC93497.1"/>
    <property type="molecule type" value="mRNA"/>
</dbReference>
<dbReference type="AlphaFoldDB" id="A0A090X9P7"/>
<feature type="non-terminal residue" evidence="1">
    <location>
        <position position="1"/>
    </location>
</feature>
<sequence>LLPTPIMLALEATFIGCSQHPYLSCDNFFVFSVFLHASGNTHKASGRVTNPAVKTLMLSFLRGYQGKLTLKACASVSRLIISNLYQAVCTAYDSQRTRLPTVNG</sequence>
<evidence type="ECO:0000313" key="1">
    <source>
        <dbReference type="EMBL" id="JAC93497.1"/>
    </source>
</evidence>
<proteinExistence type="evidence at transcript level"/>
<protein>
    <submittedName>
        <fullName evidence="1">Uncharacterized protein</fullName>
    </submittedName>
</protein>
<name>A0A090X9P7_IXORI</name>
<reference evidence="1" key="1">
    <citation type="journal article" date="2015" name="PLoS Negl. Trop. Dis.">
        <title>Deep Sequencing Analysis of the Ixodes ricinus Haemocytome.</title>
        <authorList>
            <person name="Kotsyfakis M."/>
            <person name="Kopacek P."/>
            <person name="Franta Z."/>
            <person name="Pedra J.H."/>
            <person name="Ribeiro J.M."/>
        </authorList>
    </citation>
    <scope>NUCLEOTIDE SEQUENCE</scope>
</reference>
<organism evidence="1">
    <name type="scientific">Ixodes ricinus</name>
    <name type="common">Common tick</name>
    <name type="synonym">Acarus ricinus</name>
    <dbReference type="NCBI Taxonomy" id="34613"/>
    <lineage>
        <taxon>Eukaryota</taxon>
        <taxon>Metazoa</taxon>
        <taxon>Ecdysozoa</taxon>
        <taxon>Arthropoda</taxon>
        <taxon>Chelicerata</taxon>
        <taxon>Arachnida</taxon>
        <taxon>Acari</taxon>
        <taxon>Parasitiformes</taxon>
        <taxon>Ixodida</taxon>
        <taxon>Ixodoidea</taxon>
        <taxon>Ixodidae</taxon>
        <taxon>Ixodinae</taxon>
        <taxon>Ixodes</taxon>
    </lineage>
</organism>
<accession>A0A090X9P7</accession>